<comment type="function">
    <text evidence="3">May play the central regulatory role in sporulation. It may be an element of the effector pathway responsible for the activation of sporulation genes in response to nutritional stress. Spo0A may act in concert with spo0H (a sigma factor) to control the expression of some genes that are critical to the sporulation process.</text>
</comment>
<reference evidence="6" key="3">
    <citation type="journal article" date="2023" name="Int. J. Syst. Evol. Microbiol.">
        <title>Sellimonas catena sp. nov., isolated from human faeces.</title>
        <authorList>
            <person name="Hisatomi A."/>
            <person name="Ohkuma M."/>
            <person name="Sakamoto M."/>
        </authorList>
    </citation>
    <scope>NUCLEOTIDE SEQUENCE</scope>
    <source>
        <strain evidence="6">18CBH55</strain>
    </source>
</reference>
<dbReference type="Gene3D" id="3.40.50.2300">
    <property type="match status" value="1"/>
</dbReference>
<dbReference type="AlphaFoldDB" id="A0A9W6FHM9"/>
<dbReference type="InterPro" id="IPR036388">
    <property type="entry name" value="WH-like_DNA-bd_sf"/>
</dbReference>
<name>A0A9W6FHM9_9FIRM</name>
<evidence type="ECO:0000256" key="2">
    <source>
        <dbReference type="ARBA" id="ARBA00022553"/>
    </source>
</evidence>
<dbReference type="SUPFAM" id="SSF52172">
    <property type="entry name" value="CheY-like"/>
    <property type="match status" value="1"/>
</dbReference>
<dbReference type="PANTHER" id="PTHR44591">
    <property type="entry name" value="STRESS RESPONSE REGULATOR PROTEIN 1"/>
    <property type="match status" value="1"/>
</dbReference>
<gene>
    <name evidence="6" type="ORF">Selli2_35620</name>
</gene>
<evidence type="ECO:0000313" key="6">
    <source>
        <dbReference type="EMBL" id="GLG92135.1"/>
    </source>
</evidence>
<feature type="domain" description="Response regulatory" evidence="5">
    <location>
        <begin position="2"/>
        <end position="116"/>
    </location>
</feature>
<comment type="caution">
    <text evidence="6">The sequence shown here is derived from an EMBL/GenBank/DDBJ whole genome shotgun (WGS) entry which is preliminary data.</text>
</comment>
<dbReference type="CDD" id="cd17536">
    <property type="entry name" value="REC_YesN-like"/>
    <property type="match status" value="1"/>
</dbReference>
<evidence type="ECO:0000256" key="4">
    <source>
        <dbReference type="PROSITE-ProRule" id="PRU00169"/>
    </source>
</evidence>
<evidence type="ECO:0000259" key="5">
    <source>
        <dbReference type="PROSITE" id="PS50110"/>
    </source>
</evidence>
<dbReference type="Gene3D" id="1.10.10.10">
    <property type="entry name" value="Winged helix-like DNA-binding domain superfamily/Winged helix DNA-binding domain"/>
    <property type="match status" value="1"/>
</dbReference>
<reference evidence="6" key="2">
    <citation type="submission" date="2022-11" db="EMBL/GenBank/DDBJ databases">
        <title>Draft genome sequence of Sellimonas catena strain 18CBH55.</title>
        <authorList>
            <person name="Atsushi H."/>
            <person name="Moriya O."/>
            <person name="Mitsuo S."/>
        </authorList>
    </citation>
    <scope>NUCLEOTIDE SEQUENCE</scope>
    <source>
        <strain evidence="6">18CBH55</strain>
    </source>
</reference>
<proteinExistence type="predicted"/>
<dbReference type="SMART" id="SM00448">
    <property type="entry name" value="REC"/>
    <property type="match status" value="1"/>
</dbReference>
<keyword evidence="2 4" id="KW-0597">Phosphoprotein</keyword>
<dbReference type="GO" id="GO:0000160">
    <property type="term" value="P:phosphorelay signal transduction system"/>
    <property type="evidence" value="ECO:0007669"/>
    <property type="project" value="InterPro"/>
</dbReference>
<dbReference type="Pfam" id="PF00072">
    <property type="entry name" value="Response_reg"/>
    <property type="match status" value="1"/>
</dbReference>
<dbReference type="RefSeq" id="WP_281846014.1">
    <property type="nucleotide sequence ID" value="NZ_BSCH01000040.1"/>
</dbReference>
<dbReference type="InterPro" id="IPR050595">
    <property type="entry name" value="Bact_response_regulator"/>
</dbReference>
<accession>A0A9W6FHM9</accession>
<reference evidence="6" key="1">
    <citation type="submission" date="2022-11" db="EMBL/GenBank/DDBJ databases">
        <title>Draft genome sequence of Sellimonas catena strain 18CBH55.</title>
        <authorList>
            <person name="Hisatomi A."/>
            <person name="Ohkuma M."/>
            <person name="Sakamoto M."/>
        </authorList>
    </citation>
    <scope>NUCLEOTIDE SEQUENCE</scope>
    <source>
        <strain evidence="6">18CBH55</strain>
    </source>
</reference>
<dbReference type="Proteomes" id="UP001145094">
    <property type="component" value="Unassembled WGS sequence"/>
</dbReference>
<evidence type="ECO:0000313" key="7">
    <source>
        <dbReference type="Proteomes" id="UP001145094"/>
    </source>
</evidence>
<evidence type="ECO:0000256" key="3">
    <source>
        <dbReference type="ARBA" id="ARBA00024867"/>
    </source>
</evidence>
<protein>
    <recommendedName>
        <fullName evidence="1">Stage 0 sporulation protein A homolog</fullName>
    </recommendedName>
</protein>
<evidence type="ECO:0000256" key="1">
    <source>
        <dbReference type="ARBA" id="ARBA00018672"/>
    </source>
</evidence>
<dbReference type="PROSITE" id="PS50110">
    <property type="entry name" value="RESPONSE_REGULATORY"/>
    <property type="match status" value="1"/>
</dbReference>
<organism evidence="6 7">
    <name type="scientific">Sellimonas catena</name>
    <dbReference type="NCBI Taxonomy" id="2994035"/>
    <lineage>
        <taxon>Bacteria</taxon>
        <taxon>Bacillati</taxon>
        <taxon>Bacillota</taxon>
        <taxon>Clostridia</taxon>
        <taxon>Lachnospirales</taxon>
        <taxon>Lachnospiraceae</taxon>
        <taxon>Sellimonas</taxon>
    </lineage>
</organism>
<dbReference type="InterPro" id="IPR001789">
    <property type="entry name" value="Sig_transdc_resp-reg_receiver"/>
</dbReference>
<dbReference type="InterPro" id="IPR011006">
    <property type="entry name" value="CheY-like_superfamily"/>
</dbReference>
<sequence length="273" mass="31595">MRVIIVDDEKLALRQFQFEIEGIPWVELSGAFLNPVQALEFIENHSVEAAFLDIEMPEMNGLELAEKLRELSPGLVIIYITGYEQYTLDALKIKADYYLTKPYDNEDIKEVLERARLLSARQKKRVYIRTFPRFEVFVADSTVYFPNSKAKELLALCVDHCGGIVTIEEAVDKLWEGRKYDARVKNLYRKAVMQVRQVLAAQGVEEIFNGNRGSCQIDIKKIDCDYYDFLKGIPEAVQKWKLGRKYLEEYSWAEETAANIELSVTGKHFRDSE</sequence>
<dbReference type="PANTHER" id="PTHR44591:SF3">
    <property type="entry name" value="RESPONSE REGULATORY DOMAIN-CONTAINING PROTEIN"/>
    <property type="match status" value="1"/>
</dbReference>
<feature type="modified residue" description="4-aspartylphosphate" evidence="4">
    <location>
        <position position="53"/>
    </location>
</feature>
<dbReference type="EMBL" id="BSCH01000040">
    <property type="protein sequence ID" value="GLG92135.1"/>
    <property type="molecule type" value="Genomic_DNA"/>
</dbReference>